<dbReference type="InterPro" id="IPR017853">
    <property type="entry name" value="GH"/>
</dbReference>
<gene>
    <name evidence="8" type="ORF">BASA50_000063</name>
</gene>
<keyword evidence="5" id="KW-1133">Transmembrane helix</keyword>
<sequence>MGRHGAFQNRCMNVLFWLKVVFATAISCAGLAYMSHNIYKMHADATTVHPVSSPVDISPTNPQCLRTNTNSARLDPAVGRVMFGASLDWSYDTPILFSKRVGIRPAVTNAFMPMTPSATAPLDFDMLTWHVQQVSLTGGILQLSLVPSTLAIPDAAYLVIAYKLRQMNSNYGVPIMLRFGHEMNGNWLPYGYQPVQYIQAFRKLAQAIQAQTNLTAMVWAPNVGLAYPYLGALTVSLPTVTSDPANFAALDSNHDGVINGQDDPYGPYYPGNDVVDWVGLSLYWYEMTGVNNVVSAGYIASSITGDITGAGTVGLNLPLRNFYGRFAQGIGKPMALSESGMPWAPNLPVTIPGMTELLAKQSWWSQIFSTTIYTQFPLLKLVVNFEESKSDGGVGAALTTVRDWRYGNQTAIWTSFTGFVQTQAMSIALAGNVNFQCNGVLTLS</sequence>
<feature type="active site" description="Nucleophile" evidence="4">
    <location>
        <position position="338"/>
    </location>
</feature>
<dbReference type="PROSITE" id="PS51764">
    <property type="entry name" value="GH26"/>
    <property type="match status" value="1"/>
</dbReference>
<feature type="chain" id="PRO_5046538118" description="GH26 domain-containing protein" evidence="6">
    <location>
        <begin position="24"/>
        <end position="444"/>
    </location>
</feature>
<accession>A0ABQ8EXJ8</accession>
<feature type="signal peptide" evidence="6">
    <location>
        <begin position="1"/>
        <end position="23"/>
    </location>
</feature>
<evidence type="ECO:0000256" key="3">
    <source>
        <dbReference type="ARBA" id="ARBA00023295"/>
    </source>
</evidence>
<dbReference type="Pfam" id="PF02156">
    <property type="entry name" value="Glyco_hydro_26"/>
    <property type="match status" value="1"/>
</dbReference>
<evidence type="ECO:0000256" key="4">
    <source>
        <dbReference type="PROSITE-ProRule" id="PRU01100"/>
    </source>
</evidence>
<feature type="domain" description="GH26" evidence="7">
    <location>
        <begin position="60"/>
        <end position="416"/>
    </location>
</feature>
<comment type="similarity">
    <text evidence="1 4">Belongs to the glycosyl hydrolase 26 family.</text>
</comment>
<protein>
    <recommendedName>
        <fullName evidence="7">GH26 domain-containing protein</fullName>
    </recommendedName>
</protein>
<evidence type="ECO:0000313" key="8">
    <source>
        <dbReference type="EMBL" id="KAH6587016.1"/>
    </source>
</evidence>
<keyword evidence="6" id="KW-0732">Signal</keyword>
<keyword evidence="9" id="KW-1185">Reference proteome</keyword>
<dbReference type="SUPFAM" id="SSF51445">
    <property type="entry name" value="(Trans)glycosidases"/>
    <property type="match status" value="1"/>
</dbReference>
<evidence type="ECO:0000256" key="6">
    <source>
        <dbReference type="SAM" id="SignalP"/>
    </source>
</evidence>
<feature type="transmembrane region" description="Helical" evidence="5">
    <location>
        <begin position="12"/>
        <end position="34"/>
    </location>
</feature>
<proteinExistence type="inferred from homology"/>
<keyword evidence="5" id="KW-0812">Transmembrane</keyword>
<keyword evidence="5" id="KW-0472">Membrane</keyword>
<dbReference type="Proteomes" id="UP001648503">
    <property type="component" value="Unassembled WGS sequence"/>
</dbReference>
<dbReference type="InterPro" id="IPR022790">
    <property type="entry name" value="GH26_dom"/>
</dbReference>
<dbReference type="Gene3D" id="3.20.20.80">
    <property type="entry name" value="Glycosidases"/>
    <property type="match status" value="1"/>
</dbReference>
<evidence type="ECO:0000259" key="7">
    <source>
        <dbReference type="PROSITE" id="PS51764"/>
    </source>
</evidence>
<evidence type="ECO:0000256" key="5">
    <source>
        <dbReference type="SAM" id="Phobius"/>
    </source>
</evidence>
<dbReference type="PANTHER" id="PTHR40079:SF4">
    <property type="entry name" value="GH26 DOMAIN-CONTAINING PROTEIN-RELATED"/>
    <property type="match status" value="1"/>
</dbReference>
<evidence type="ECO:0000313" key="9">
    <source>
        <dbReference type="Proteomes" id="UP001648503"/>
    </source>
</evidence>
<keyword evidence="2 4" id="KW-0378">Hydrolase</keyword>
<dbReference type="InterPro" id="IPR000805">
    <property type="entry name" value="Glyco_hydro_26"/>
</dbReference>
<dbReference type="PANTHER" id="PTHR40079">
    <property type="entry name" value="MANNAN ENDO-1,4-BETA-MANNOSIDASE E-RELATED"/>
    <property type="match status" value="1"/>
</dbReference>
<evidence type="ECO:0000256" key="2">
    <source>
        <dbReference type="ARBA" id="ARBA00022801"/>
    </source>
</evidence>
<keyword evidence="3 4" id="KW-0326">Glycosidase</keyword>
<organism evidence="8 9">
    <name type="scientific">Batrachochytrium salamandrivorans</name>
    <dbReference type="NCBI Taxonomy" id="1357716"/>
    <lineage>
        <taxon>Eukaryota</taxon>
        <taxon>Fungi</taxon>
        <taxon>Fungi incertae sedis</taxon>
        <taxon>Chytridiomycota</taxon>
        <taxon>Chytridiomycota incertae sedis</taxon>
        <taxon>Chytridiomycetes</taxon>
        <taxon>Rhizophydiales</taxon>
        <taxon>Rhizophydiales incertae sedis</taxon>
        <taxon>Batrachochytrium</taxon>
    </lineage>
</organism>
<evidence type="ECO:0000256" key="1">
    <source>
        <dbReference type="ARBA" id="ARBA00007754"/>
    </source>
</evidence>
<dbReference type="EMBL" id="JAFCIX010000569">
    <property type="protein sequence ID" value="KAH6587016.1"/>
    <property type="molecule type" value="Genomic_DNA"/>
</dbReference>
<comment type="caution">
    <text evidence="8">The sequence shown here is derived from an EMBL/GenBank/DDBJ whole genome shotgun (WGS) entry which is preliminary data.</text>
</comment>
<reference evidence="8 9" key="1">
    <citation type="submission" date="2021-02" db="EMBL/GenBank/DDBJ databases">
        <title>Variation within the Batrachochytrium salamandrivorans European outbreak.</title>
        <authorList>
            <person name="Kelly M."/>
            <person name="Pasmans F."/>
            <person name="Shea T.P."/>
            <person name="Munoz J.F."/>
            <person name="Carranza S."/>
            <person name="Cuomo C.A."/>
            <person name="Martel A."/>
        </authorList>
    </citation>
    <scope>NUCLEOTIDE SEQUENCE [LARGE SCALE GENOMIC DNA]</scope>
    <source>
        <strain evidence="8 9">AMFP18/2</strain>
    </source>
</reference>
<feature type="active site" description="Proton donor" evidence="4">
    <location>
        <position position="182"/>
    </location>
</feature>
<name>A0ABQ8EXJ8_9FUNG</name>